<evidence type="ECO:0000313" key="17">
    <source>
        <dbReference type="Proteomes" id="UP000295418"/>
    </source>
</evidence>
<keyword evidence="6 14" id="KW-0812">Transmembrane</keyword>
<dbReference type="InterPro" id="IPR044492">
    <property type="entry name" value="P_typ_ATPase_HD_dom"/>
</dbReference>
<dbReference type="SUPFAM" id="SSF56784">
    <property type="entry name" value="HAD-like"/>
    <property type="match status" value="1"/>
</dbReference>
<feature type="transmembrane region" description="Helical" evidence="14">
    <location>
        <begin position="98"/>
        <end position="118"/>
    </location>
</feature>
<dbReference type="Gene3D" id="3.40.50.1000">
    <property type="entry name" value="HAD superfamily/HAD-like"/>
    <property type="match status" value="1"/>
</dbReference>
<dbReference type="InterPro" id="IPR059000">
    <property type="entry name" value="ATPase_P-type_domA"/>
</dbReference>
<dbReference type="GO" id="GO:0005524">
    <property type="term" value="F:ATP binding"/>
    <property type="evidence" value="ECO:0007669"/>
    <property type="project" value="UniProtKB-KW"/>
</dbReference>
<dbReference type="Pfam" id="PF13246">
    <property type="entry name" value="Cation_ATPase"/>
    <property type="match status" value="1"/>
</dbReference>
<feature type="transmembrane region" description="Helical" evidence="14">
    <location>
        <begin position="130"/>
        <end position="146"/>
    </location>
</feature>
<feature type="transmembrane region" description="Helical" evidence="14">
    <location>
        <begin position="1353"/>
        <end position="1374"/>
    </location>
</feature>
<evidence type="ECO:0000256" key="7">
    <source>
        <dbReference type="ARBA" id="ARBA00022741"/>
    </source>
</evidence>
<dbReference type="PANTHER" id="PTHR43294">
    <property type="entry name" value="SODIUM/POTASSIUM-TRANSPORTING ATPASE SUBUNIT ALPHA"/>
    <property type="match status" value="1"/>
</dbReference>
<feature type="transmembrane region" description="Helical" evidence="14">
    <location>
        <begin position="1460"/>
        <end position="1481"/>
    </location>
</feature>
<dbReference type="GO" id="GO:1990573">
    <property type="term" value="P:potassium ion import across plasma membrane"/>
    <property type="evidence" value="ECO:0007669"/>
    <property type="project" value="TreeGrafter"/>
</dbReference>
<feature type="domain" description="Cation-transporting P-type ATPase N-terminal" evidence="15">
    <location>
        <begin position="613"/>
        <end position="687"/>
    </location>
</feature>
<keyword evidence="9" id="KW-0460">Magnesium</keyword>
<evidence type="ECO:0000256" key="10">
    <source>
        <dbReference type="ARBA" id="ARBA00022967"/>
    </source>
</evidence>
<dbReference type="GO" id="GO:1902600">
    <property type="term" value="P:proton transmembrane transport"/>
    <property type="evidence" value="ECO:0007669"/>
    <property type="project" value="TreeGrafter"/>
</dbReference>
<dbReference type="Gene3D" id="1.20.1110.10">
    <property type="entry name" value="Calcium-transporting ATPase, transmembrane domain"/>
    <property type="match status" value="1"/>
</dbReference>
<keyword evidence="8" id="KW-0067">ATP-binding</keyword>
<evidence type="ECO:0000313" key="16">
    <source>
        <dbReference type="EMBL" id="TCZ75484.1"/>
    </source>
</evidence>
<dbReference type="SFLD" id="SFLDG00002">
    <property type="entry name" value="C1.7:_P-type_atpase_like"/>
    <property type="match status" value="1"/>
</dbReference>
<comment type="similarity">
    <text evidence="2">Belongs to the cation transport ATPase (P-type) (TC 3.A.3) family. Type IIA subfamily.</text>
</comment>
<dbReference type="InterPro" id="IPR023298">
    <property type="entry name" value="ATPase_P-typ_TM_dom_sf"/>
</dbReference>
<feature type="transmembrane region" description="Helical" evidence="14">
    <location>
        <begin position="896"/>
        <end position="913"/>
    </location>
</feature>
<gene>
    <name evidence="16" type="ORF">E0485_17285</name>
</gene>
<dbReference type="SFLD" id="SFLDF00027">
    <property type="entry name" value="p-type_atpase"/>
    <property type="match status" value="1"/>
</dbReference>
<name>A0A4R4E6X0_9BACL</name>
<feature type="transmembrane region" description="Helical" evidence="14">
    <location>
        <begin position="547"/>
        <end position="570"/>
    </location>
</feature>
<evidence type="ECO:0000256" key="1">
    <source>
        <dbReference type="ARBA" id="ARBA00004651"/>
    </source>
</evidence>
<feature type="transmembrane region" description="Helical" evidence="14">
    <location>
        <begin position="673"/>
        <end position="704"/>
    </location>
</feature>
<dbReference type="Gene3D" id="2.70.150.10">
    <property type="entry name" value="Calcium-transporting ATPase, cytoplasmic transduction domain A"/>
    <property type="match status" value="1"/>
</dbReference>
<evidence type="ECO:0000256" key="9">
    <source>
        <dbReference type="ARBA" id="ARBA00022842"/>
    </source>
</evidence>
<feature type="transmembrane region" description="Helical" evidence="14">
    <location>
        <begin position="856"/>
        <end position="876"/>
    </location>
</feature>
<keyword evidence="13 14" id="KW-0472">Membrane</keyword>
<keyword evidence="12" id="KW-0406">Ion transport</keyword>
<dbReference type="GO" id="GO:0036376">
    <property type="term" value="P:sodium ion export across plasma membrane"/>
    <property type="evidence" value="ECO:0007669"/>
    <property type="project" value="TreeGrafter"/>
</dbReference>
<accession>A0A4R4E6X0</accession>
<dbReference type="InterPro" id="IPR036412">
    <property type="entry name" value="HAD-like_sf"/>
</dbReference>
<comment type="caution">
    <text evidence="16">The sequence shown here is derived from an EMBL/GenBank/DDBJ whole genome shotgun (WGS) entry which is preliminary data.</text>
</comment>
<dbReference type="NCBIfam" id="TIGR01494">
    <property type="entry name" value="ATPase_P-type"/>
    <property type="match status" value="3"/>
</dbReference>
<dbReference type="SUPFAM" id="SSF81665">
    <property type="entry name" value="Calcium ATPase, transmembrane domain M"/>
    <property type="match status" value="1"/>
</dbReference>
<dbReference type="SFLD" id="SFLDS00003">
    <property type="entry name" value="Haloacid_Dehalogenase"/>
    <property type="match status" value="1"/>
</dbReference>
<evidence type="ECO:0000256" key="13">
    <source>
        <dbReference type="ARBA" id="ARBA00023136"/>
    </source>
</evidence>
<dbReference type="InterPro" id="IPR006068">
    <property type="entry name" value="ATPase_P-typ_cation-transptr_C"/>
</dbReference>
<keyword evidence="11 14" id="KW-1133">Transmembrane helix</keyword>
<evidence type="ECO:0000256" key="5">
    <source>
        <dbReference type="ARBA" id="ARBA00022553"/>
    </source>
</evidence>
<dbReference type="Gene3D" id="3.40.1110.10">
    <property type="entry name" value="Calcium-transporting ATPase, cytoplasmic domain N"/>
    <property type="match status" value="2"/>
</dbReference>
<keyword evidence="5" id="KW-0597">Phosphoprotein</keyword>
<keyword evidence="16" id="KW-0378">Hydrolase</keyword>
<evidence type="ECO:0000256" key="11">
    <source>
        <dbReference type="ARBA" id="ARBA00022989"/>
    </source>
</evidence>
<feature type="transmembrane region" description="Helical" evidence="14">
    <location>
        <begin position="1324"/>
        <end position="1347"/>
    </location>
</feature>
<dbReference type="InterPro" id="IPR018303">
    <property type="entry name" value="ATPase_P-typ_P_site"/>
</dbReference>
<dbReference type="GO" id="GO:0005886">
    <property type="term" value="C:plasma membrane"/>
    <property type="evidence" value="ECO:0007669"/>
    <property type="project" value="UniProtKB-SubCell"/>
</dbReference>
<dbReference type="EMBL" id="SKFG01000019">
    <property type="protein sequence ID" value="TCZ75484.1"/>
    <property type="molecule type" value="Genomic_DNA"/>
</dbReference>
<dbReference type="InterPro" id="IPR004014">
    <property type="entry name" value="ATPase_P-typ_cation-transptr_N"/>
</dbReference>
<keyword evidence="17" id="KW-1185">Reference proteome</keyword>
<keyword evidence="3" id="KW-0813">Transport</keyword>
<dbReference type="Pfam" id="PF00689">
    <property type="entry name" value="Cation_ATPase_C"/>
    <property type="match status" value="1"/>
</dbReference>
<evidence type="ECO:0000256" key="4">
    <source>
        <dbReference type="ARBA" id="ARBA00022475"/>
    </source>
</evidence>
<evidence type="ECO:0000256" key="8">
    <source>
        <dbReference type="ARBA" id="ARBA00022840"/>
    </source>
</evidence>
<dbReference type="GO" id="GO:0030007">
    <property type="term" value="P:intracellular potassium ion homeostasis"/>
    <property type="evidence" value="ECO:0007669"/>
    <property type="project" value="TreeGrafter"/>
</dbReference>
<keyword evidence="7" id="KW-0547">Nucleotide-binding</keyword>
<sequence length="1534" mass="168807">MSYKPFHDRFIRTLPGRVRMEVFGLKYNSKIASLIMQELGQREGIYSVKPCSDTGRVLLTFDEQRISMDDISQTICSIEKQWFSEYQVDSKTTIPPRIPLPLVLSVAGLGFLGGKQLLLGRSALSRSTSSFMLAGAVSIIAGYPFLKRGFQQLLKDKKWNADLILGTATLALALIRENLVILAGLSLLQYLEWKRGQINGNEGNQKSQRSPLSKEMHTYSERASKWGMILGGATWTLTRDPLRGMAVLLAANPRAATASAEYAWNLAELKSKERGYMIPDRGSLSQLSRTTTILFEDTSQIFDEETQDLRCVSYSVEDIELWCAAASLMKKSRHPWKKEVVSKAEQTGRTLRTAFHVEEEDHGMKGRLQGAEIFIGSRTFIGQHHLNADEYQLEAKRMQRAGFNVQFVFRRTNNNDTKCLGLIIGEPARFNTAFENMAMVCARNKWRIGVLHNSLLINSEKLAGYGVDDSWSHIQEGQVIERIAALRSQGEEILLVTGNRSTIANGYLRNSDIPIVSMVQFRDIQRSLDYAVQMKEVVHQHFRVSKLWNVIGAVLAIPFGIAAPVIALMANSILLTFLTRSTQASDKLALTSEPTGPIYTAVQEVAATSEPVLWHSRTSQEIMEQFQVDEHQGLDANQVTLIRNVYGMNQLQSKQQIPWIVSYFRQFKEFTTLVLLGAATLAIVSGGLFDGLAMGAIVLANAAIGTVQERKAEKVVDALNQFQPSMCKVIREGQELHISSAELVPSDIVYLEAGDRVPADLRIIRSWNLQVNEATLTGESLPIEKGHQPVEADCPLPERNNMLYMGTSVTRGKAVSVVVTTGMRTEMGHVMSLMKQSDEMEATPLQMKVTSITKKFLKGAAIAGGLMLVTGLLRGIPVSQMVMTSVALAASAVPEGLPVMITIALSAGIFRMTKKNAVIRKLSALETLGRTTVICSDKTGTLTKNEMTVKVIATVNRLWSVTGDGYNPDGSVVERITDEVAVTTIINELKADETNDPVAIQQNHHPDLEQLIRIGVLCNNSKLAEQDGRWEVQGDPTEGALLCLAAKTSSPGEDITTWKRHHEIPFDSMSGKMVVVCQSSEWDQDYYLYAKGSIEAILRDCEWYQENGEIYPLTDEQKQIILQQNEKLASDALRVLGFAYRRIHWNKNMEEWMGNDLIYVGMAGMIDPPKPNVEQSIREAHALGVKPVMITGDHPVTAIAIAKQLSIWDGDSQVLTGAEIELLSDKELADRVMGVSIFARVTPEHKLQIVTAFQNCGQIVAMTGDGVNDTPAIKKANVGIAMGQMGTEVTKEAADMILKEDHFGTIVDGVKEGRTIISNIRKAIGCLLTGNLAEILVTTASVIAGLPIPLVPIQILLMNLLTDALPAMILAVNPGNKTKQTKRQDIIDKPLYQKVVTRGVLLGIGSLGVFACSLAAGVPVAVAQTAAFATLVAGQLIQTFSWRQEGNDETVRDWSKDRFFVTALGFSWLALLGCLYVPPIARVFHTVPLTLKQWVPVLLVAGSVSKLSKPILKFLSGNKIASSAIVQQPGLKVA</sequence>
<feature type="transmembrane region" description="Helical" evidence="14">
    <location>
        <begin position="166"/>
        <end position="188"/>
    </location>
</feature>
<keyword evidence="4" id="KW-1003">Cell membrane</keyword>
<proteinExistence type="inferred from homology"/>
<evidence type="ECO:0000259" key="15">
    <source>
        <dbReference type="SMART" id="SM00831"/>
    </source>
</evidence>
<dbReference type="InterPro" id="IPR050510">
    <property type="entry name" value="Cation_transp_ATPase_P-type"/>
</dbReference>
<dbReference type="Proteomes" id="UP000295418">
    <property type="component" value="Unassembled WGS sequence"/>
</dbReference>
<comment type="subcellular location">
    <subcellularLocation>
        <location evidence="1">Cell membrane</location>
        <topology evidence="1">Multi-pass membrane protein</topology>
    </subcellularLocation>
</comment>
<dbReference type="OrthoDB" id="9760364at2"/>
<dbReference type="SUPFAM" id="SSF81660">
    <property type="entry name" value="Metal cation-transporting ATPase, ATP-binding domain N"/>
    <property type="match status" value="2"/>
</dbReference>
<dbReference type="RefSeq" id="WP_132419325.1">
    <property type="nucleotide sequence ID" value="NZ_SKFG01000019.1"/>
</dbReference>
<evidence type="ECO:0000256" key="12">
    <source>
        <dbReference type="ARBA" id="ARBA00023065"/>
    </source>
</evidence>
<evidence type="ECO:0000256" key="2">
    <source>
        <dbReference type="ARBA" id="ARBA00005675"/>
    </source>
</evidence>
<dbReference type="InterPro" id="IPR001757">
    <property type="entry name" value="P_typ_ATPase"/>
</dbReference>
<evidence type="ECO:0000256" key="14">
    <source>
        <dbReference type="SAM" id="Phobius"/>
    </source>
</evidence>
<evidence type="ECO:0000256" key="3">
    <source>
        <dbReference type="ARBA" id="ARBA00022448"/>
    </source>
</evidence>
<evidence type="ECO:0000256" key="6">
    <source>
        <dbReference type="ARBA" id="ARBA00022692"/>
    </source>
</evidence>
<dbReference type="PANTHER" id="PTHR43294:SF21">
    <property type="entry name" value="CATION TRANSPORTING ATPASE"/>
    <property type="match status" value="1"/>
</dbReference>
<dbReference type="InterPro" id="IPR023214">
    <property type="entry name" value="HAD_sf"/>
</dbReference>
<dbReference type="PROSITE" id="PS00154">
    <property type="entry name" value="ATPASE_E1_E2"/>
    <property type="match status" value="1"/>
</dbReference>
<dbReference type="Pfam" id="PF00690">
    <property type="entry name" value="Cation_ATPase_N"/>
    <property type="match status" value="1"/>
</dbReference>
<dbReference type="PRINTS" id="PR00120">
    <property type="entry name" value="HATPASE"/>
</dbReference>
<dbReference type="GO" id="GO:0016887">
    <property type="term" value="F:ATP hydrolysis activity"/>
    <property type="evidence" value="ECO:0007669"/>
    <property type="project" value="InterPro"/>
</dbReference>
<dbReference type="InterPro" id="IPR008250">
    <property type="entry name" value="ATPase_P-typ_transduc_dom_A_sf"/>
</dbReference>
<protein>
    <submittedName>
        <fullName evidence="16">HAD family hydrolase</fullName>
    </submittedName>
</protein>
<keyword evidence="10" id="KW-1278">Translocase</keyword>
<dbReference type="SUPFAM" id="SSF81653">
    <property type="entry name" value="Calcium ATPase, transduction domain A"/>
    <property type="match status" value="1"/>
</dbReference>
<dbReference type="GO" id="GO:0006883">
    <property type="term" value="P:intracellular sodium ion homeostasis"/>
    <property type="evidence" value="ECO:0007669"/>
    <property type="project" value="TreeGrafter"/>
</dbReference>
<reference evidence="16 17" key="1">
    <citation type="submission" date="2019-03" db="EMBL/GenBank/DDBJ databases">
        <authorList>
            <person name="Kim M.K.M."/>
        </authorList>
    </citation>
    <scope>NUCLEOTIDE SEQUENCE [LARGE SCALE GENOMIC DNA]</scope>
    <source>
        <strain evidence="16 17">18JY21-1</strain>
    </source>
</reference>
<organism evidence="16 17">
    <name type="scientific">Paenibacillus albiflavus</name>
    <dbReference type="NCBI Taxonomy" id="2545760"/>
    <lineage>
        <taxon>Bacteria</taxon>
        <taxon>Bacillati</taxon>
        <taxon>Bacillota</taxon>
        <taxon>Bacilli</taxon>
        <taxon>Bacillales</taxon>
        <taxon>Paenibacillaceae</taxon>
        <taxon>Paenibacillus</taxon>
    </lineage>
</organism>
<dbReference type="InterPro" id="IPR023299">
    <property type="entry name" value="ATPase_P-typ_cyto_dom_N"/>
</dbReference>
<feature type="transmembrane region" description="Helical" evidence="14">
    <location>
        <begin position="1395"/>
        <end position="1416"/>
    </location>
</feature>
<dbReference type="SMART" id="SM00831">
    <property type="entry name" value="Cation_ATPase_N"/>
    <property type="match status" value="1"/>
</dbReference>
<dbReference type="PRINTS" id="PR00119">
    <property type="entry name" value="CATATPASE"/>
</dbReference>
<dbReference type="GO" id="GO:0005391">
    <property type="term" value="F:P-type sodium:potassium-exchanging transporter activity"/>
    <property type="evidence" value="ECO:0007669"/>
    <property type="project" value="TreeGrafter"/>
</dbReference>
<dbReference type="Pfam" id="PF00122">
    <property type="entry name" value="E1-E2_ATPase"/>
    <property type="match status" value="1"/>
</dbReference>
<dbReference type="FunFam" id="2.70.150.10:FF:000160">
    <property type="entry name" value="Sarcoplasmic/endoplasmic reticulum calcium ATPase 1"/>
    <property type="match status" value="1"/>
</dbReference>